<dbReference type="PANTHER" id="PTHR13593:SF146">
    <property type="entry name" value="PLC-LIKE PHOSPHODIESTERASE"/>
    <property type="match status" value="1"/>
</dbReference>
<dbReference type="RefSeq" id="XP_030993904.1">
    <property type="nucleotide sequence ID" value="XM_031141783.1"/>
</dbReference>
<reference evidence="2 3" key="1">
    <citation type="submission" date="2019-06" db="EMBL/GenBank/DDBJ databases">
        <title>Draft genome sequence of the filamentous fungus Phialemoniopsis curvata isolated from diesel fuel.</title>
        <authorList>
            <person name="Varaljay V.A."/>
            <person name="Lyon W.J."/>
            <person name="Crouch A.L."/>
            <person name="Drake C.E."/>
            <person name="Hollomon J.M."/>
            <person name="Nadeau L.J."/>
            <person name="Nunn H.S."/>
            <person name="Stevenson B.S."/>
            <person name="Bojanowski C.L."/>
            <person name="Crookes-Goodson W.J."/>
        </authorList>
    </citation>
    <scope>NUCLEOTIDE SEQUENCE [LARGE SCALE GENOMIC DNA]</scope>
    <source>
        <strain evidence="2 3">D216</strain>
    </source>
</reference>
<dbReference type="GO" id="GO:0008081">
    <property type="term" value="F:phosphoric diester hydrolase activity"/>
    <property type="evidence" value="ECO:0007669"/>
    <property type="project" value="InterPro"/>
</dbReference>
<dbReference type="InParanoid" id="A0A507AWU6"/>
<dbReference type="Pfam" id="PF26146">
    <property type="entry name" value="PI-PLC_X"/>
    <property type="match status" value="1"/>
</dbReference>
<dbReference type="OrthoDB" id="7984201at2759"/>
<dbReference type="InterPro" id="IPR051057">
    <property type="entry name" value="PI-PLC_domain"/>
</dbReference>
<evidence type="ECO:0000313" key="3">
    <source>
        <dbReference type="Proteomes" id="UP000319257"/>
    </source>
</evidence>
<sequence>MSLRSYVSAALLLAGAALGQRSCNGSPELCGRKYSNVTFVGAHDSAFVGFLPVHNQYLPLDRQMALGVRFLQSQTRKKDGGIEMCHTSCIELDAGSFADYVKPVKTFLDANPNEVITMLVTNPESIAVEKYGDAFKAAGLDGYAFTPDSKLAMGDWPTLEQMIDSGKRLVVFMDYHSDTSKVPYILDEFAYYFETPWGWTDPAFAQCDLDRPDGASPDGRMYIVNHMLNVELDILGFKILIPDQEHAEQTNSVMSIIAQSDLCIAKYGRTPNVVLLDWVNRGDAMGSQRMLNNL</sequence>
<keyword evidence="3" id="KW-1185">Reference proteome</keyword>
<dbReference type="Gene3D" id="3.20.20.190">
    <property type="entry name" value="Phosphatidylinositol (PI) phosphodiesterase"/>
    <property type="match status" value="1"/>
</dbReference>
<evidence type="ECO:0000313" key="2">
    <source>
        <dbReference type="EMBL" id="TPX12193.1"/>
    </source>
</evidence>
<name>A0A507AWU6_9PEZI</name>
<dbReference type="STRING" id="1093900.A0A507AWU6"/>
<gene>
    <name evidence="2" type="ORF">E0L32_007079</name>
</gene>
<feature type="chain" id="PRO_5021477634" description="PLC-like phosphodiesterase" evidence="1">
    <location>
        <begin position="20"/>
        <end position="294"/>
    </location>
</feature>
<proteinExistence type="predicted"/>
<dbReference type="GO" id="GO:0006629">
    <property type="term" value="P:lipid metabolic process"/>
    <property type="evidence" value="ECO:0007669"/>
    <property type="project" value="InterPro"/>
</dbReference>
<dbReference type="AlphaFoldDB" id="A0A507AWU6"/>
<protein>
    <recommendedName>
        <fullName evidence="4">PLC-like phosphodiesterase</fullName>
    </recommendedName>
</protein>
<organism evidence="2 3">
    <name type="scientific">Thyridium curvatum</name>
    <dbReference type="NCBI Taxonomy" id="1093900"/>
    <lineage>
        <taxon>Eukaryota</taxon>
        <taxon>Fungi</taxon>
        <taxon>Dikarya</taxon>
        <taxon>Ascomycota</taxon>
        <taxon>Pezizomycotina</taxon>
        <taxon>Sordariomycetes</taxon>
        <taxon>Sordariomycetidae</taxon>
        <taxon>Thyridiales</taxon>
        <taxon>Thyridiaceae</taxon>
        <taxon>Thyridium</taxon>
    </lineage>
</organism>
<feature type="signal peptide" evidence="1">
    <location>
        <begin position="1"/>
        <end position="19"/>
    </location>
</feature>
<comment type="caution">
    <text evidence="2">The sequence shown here is derived from an EMBL/GenBank/DDBJ whole genome shotgun (WGS) entry which is preliminary data.</text>
</comment>
<dbReference type="SUPFAM" id="SSF51695">
    <property type="entry name" value="PLC-like phosphodiesterases"/>
    <property type="match status" value="1"/>
</dbReference>
<evidence type="ECO:0008006" key="4">
    <source>
        <dbReference type="Google" id="ProtNLM"/>
    </source>
</evidence>
<evidence type="ECO:0000256" key="1">
    <source>
        <dbReference type="SAM" id="SignalP"/>
    </source>
</evidence>
<keyword evidence="1" id="KW-0732">Signal</keyword>
<dbReference type="EMBL" id="SKBQ01000042">
    <property type="protein sequence ID" value="TPX12193.1"/>
    <property type="molecule type" value="Genomic_DNA"/>
</dbReference>
<dbReference type="Proteomes" id="UP000319257">
    <property type="component" value="Unassembled WGS sequence"/>
</dbReference>
<dbReference type="PANTHER" id="PTHR13593">
    <property type="match status" value="1"/>
</dbReference>
<accession>A0A507AWU6</accession>
<dbReference type="GeneID" id="41974526"/>
<dbReference type="InterPro" id="IPR017946">
    <property type="entry name" value="PLC-like_Pdiesterase_TIM-brl"/>
</dbReference>